<protein>
    <submittedName>
        <fullName evidence="1">Uncharacterized protein</fullName>
    </submittedName>
</protein>
<evidence type="ECO:0000313" key="2">
    <source>
        <dbReference type="Proteomes" id="UP000463051"/>
    </source>
</evidence>
<gene>
    <name evidence="1" type="ORF">GJB61_30960</name>
</gene>
<reference evidence="1 2" key="1">
    <citation type="submission" date="2019-11" db="EMBL/GenBank/DDBJ databases">
        <title>Paenibacillus monticola sp. nov., a novel PGPR strain isolated from mountain sample in China.</title>
        <authorList>
            <person name="Zhao Q."/>
            <person name="Li H.-P."/>
            <person name="Zhang J.-L."/>
        </authorList>
    </citation>
    <scope>NUCLEOTIDE SEQUENCE [LARGE SCALE GENOMIC DNA]</scope>
    <source>
        <strain evidence="1 2">LC-T2</strain>
    </source>
</reference>
<keyword evidence="2" id="KW-1185">Reference proteome</keyword>
<proteinExistence type="predicted"/>
<dbReference type="Proteomes" id="UP000463051">
    <property type="component" value="Unassembled WGS sequence"/>
</dbReference>
<dbReference type="AlphaFoldDB" id="A0A7X2L5C5"/>
<accession>A0A7X2L5C5</accession>
<evidence type="ECO:0000313" key="1">
    <source>
        <dbReference type="EMBL" id="MRN57353.1"/>
    </source>
</evidence>
<organism evidence="1 2">
    <name type="scientific">Paenibacillus monticola</name>
    <dbReference type="NCBI Taxonomy" id="2666075"/>
    <lineage>
        <taxon>Bacteria</taxon>
        <taxon>Bacillati</taxon>
        <taxon>Bacillota</taxon>
        <taxon>Bacilli</taxon>
        <taxon>Bacillales</taxon>
        <taxon>Paenibacillaceae</taxon>
        <taxon>Paenibacillus</taxon>
    </lineage>
</organism>
<dbReference type="EMBL" id="WJXB01000025">
    <property type="protein sequence ID" value="MRN57353.1"/>
    <property type="molecule type" value="Genomic_DNA"/>
</dbReference>
<sequence length="315" mass="34822">MNKKQYIIGTTIAIMLMLQTGLEGANHAEAAVSPPASSSGATALTANTTHAEAIYKAALPLLSTSAKLPQAIKYLNANMYAVGSYRSTQLTLKLENLHKAALKVWENKFSTSEVQRSLTSIYKAGVSMSKLAESTKDTSLRALLQSADESGYKLETAEGSFFPVIDYGAYRKYKLYVTKDISDYITIMATESTLPSSKDNGLIIAWTEVAARALSQEQFIQNHPTSNRIYAVKSLYAMYVTNTFYGQNNTPLFHYDNLEMDLEAQKAYTGILTKDSSISPFLQKLDGFMKLLKENGYKSDDQVKAYLEKEVPLAK</sequence>
<name>A0A7X2L5C5_9BACL</name>
<dbReference type="RefSeq" id="WP_154122835.1">
    <property type="nucleotide sequence ID" value="NZ_WJXB01000025.1"/>
</dbReference>
<comment type="caution">
    <text evidence="1">The sequence shown here is derived from an EMBL/GenBank/DDBJ whole genome shotgun (WGS) entry which is preliminary data.</text>
</comment>